<feature type="chain" id="PRO_5020566548" description="Gas1-like protein" evidence="2">
    <location>
        <begin position="22"/>
        <end position="275"/>
    </location>
</feature>
<evidence type="ECO:0000256" key="2">
    <source>
        <dbReference type="SAM" id="SignalP"/>
    </source>
</evidence>
<evidence type="ECO:0000256" key="1">
    <source>
        <dbReference type="SAM" id="MobiDB-lite"/>
    </source>
</evidence>
<evidence type="ECO:0000313" key="4">
    <source>
        <dbReference type="Proteomes" id="UP000297245"/>
    </source>
</evidence>
<proteinExistence type="predicted"/>
<evidence type="ECO:0008006" key="5">
    <source>
        <dbReference type="Google" id="ProtNLM"/>
    </source>
</evidence>
<evidence type="ECO:0000313" key="3">
    <source>
        <dbReference type="EMBL" id="THV07948.1"/>
    </source>
</evidence>
<dbReference type="Proteomes" id="UP000297245">
    <property type="component" value="Unassembled WGS sequence"/>
</dbReference>
<dbReference type="AlphaFoldDB" id="A0A4S8MX57"/>
<protein>
    <recommendedName>
        <fullName evidence="5">Gas1-like protein</fullName>
    </recommendedName>
</protein>
<gene>
    <name evidence="3" type="ORF">K435DRAFT_772282</name>
</gene>
<sequence>MFAKILSAGTLFLALTTQVNAHALIAPALGVNGNGARSDVQRPSGNNACGNVNVAQTIGSSTPVQAAADGTFTTTVTNFNGGADGSRKIQTATVDATAKGTSFTGQATISTNGDAVPASTGSQQIVAKLPAGTQCTGGSTGNLCLVSFKTTAGFGNCVAVSQGAGAGAAATGAGAATGAATGAGTATGAGAAAANNGAATGAATGAAAANNGAAAAGTTGTTTTTTGNGKGRGRGRGGRGRAGTRAPRALLAELEARGEETLEVVRRGIVDWIWA</sequence>
<feature type="region of interest" description="Disordered" evidence="1">
    <location>
        <begin position="212"/>
        <end position="246"/>
    </location>
</feature>
<organism evidence="3 4">
    <name type="scientific">Dendrothele bispora (strain CBS 962.96)</name>
    <dbReference type="NCBI Taxonomy" id="1314807"/>
    <lineage>
        <taxon>Eukaryota</taxon>
        <taxon>Fungi</taxon>
        <taxon>Dikarya</taxon>
        <taxon>Basidiomycota</taxon>
        <taxon>Agaricomycotina</taxon>
        <taxon>Agaricomycetes</taxon>
        <taxon>Agaricomycetidae</taxon>
        <taxon>Agaricales</taxon>
        <taxon>Agaricales incertae sedis</taxon>
        <taxon>Dendrothele</taxon>
    </lineage>
</organism>
<keyword evidence="4" id="KW-1185">Reference proteome</keyword>
<dbReference type="OrthoDB" id="3241054at2759"/>
<dbReference type="EMBL" id="ML179036">
    <property type="protein sequence ID" value="THV07948.1"/>
    <property type="molecule type" value="Genomic_DNA"/>
</dbReference>
<feature type="compositionally biased region" description="Low complexity" evidence="1">
    <location>
        <begin position="212"/>
        <end position="227"/>
    </location>
</feature>
<keyword evidence="2" id="KW-0732">Signal</keyword>
<feature type="signal peptide" evidence="2">
    <location>
        <begin position="1"/>
        <end position="21"/>
    </location>
</feature>
<name>A0A4S8MX57_DENBC</name>
<accession>A0A4S8MX57</accession>
<reference evidence="3 4" key="1">
    <citation type="journal article" date="2019" name="Nat. Ecol. Evol.">
        <title>Megaphylogeny resolves global patterns of mushroom evolution.</title>
        <authorList>
            <person name="Varga T."/>
            <person name="Krizsan K."/>
            <person name="Foldi C."/>
            <person name="Dima B."/>
            <person name="Sanchez-Garcia M."/>
            <person name="Sanchez-Ramirez S."/>
            <person name="Szollosi G.J."/>
            <person name="Szarkandi J.G."/>
            <person name="Papp V."/>
            <person name="Albert L."/>
            <person name="Andreopoulos W."/>
            <person name="Angelini C."/>
            <person name="Antonin V."/>
            <person name="Barry K.W."/>
            <person name="Bougher N.L."/>
            <person name="Buchanan P."/>
            <person name="Buyck B."/>
            <person name="Bense V."/>
            <person name="Catcheside P."/>
            <person name="Chovatia M."/>
            <person name="Cooper J."/>
            <person name="Damon W."/>
            <person name="Desjardin D."/>
            <person name="Finy P."/>
            <person name="Geml J."/>
            <person name="Haridas S."/>
            <person name="Hughes K."/>
            <person name="Justo A."/>
            <person name="Karasinski D."/>
            <person name="Kautmanova I."/>
            <person name="Kiss B."/>
            <person name="Kocsube S."/>
            <person name="Kotiranta H."/>
            <person name="LaButti K.M."/>
            <person name="Lechner B.E."/>
            <person name="Liimatainen K."/>
            <person name="Lipzen A."/>
            <person name="Lukacs Z."/>
            <person name="Mihaltcheva S."/>
            <person name="Morgado L.N."/>
            <person name="Niskanen T."/>
            <person name="Noordeloos M.E."/>
            <person name="Ohm R.A."/>
            <person name="Ortiz-Santana B."/>
            <person name="Ovrebo C."/>
            <person name="Racz N."/>
            <person name="Riley R."/>
            <person name="Savchenko A."/>
            <person name="Shiryaev A."/>
            <person name="Soop K."/>
            <person name="Spirin V."/>
            <person name="Szebenyi C."/>
            <person name="Tomsovsky M."/>
            <person name="Tulloss R.E."/>
            <person name="Uehling J."/>
            <person name="Grigoriev I.V."/>
            <person name="Vagvolgyi C."/>
            <person name="Papp T."/>
            <person name="Martin F.M."/>
            <person name="Miettinen O."/>
            <person name="Hibbett D.S."/>
            <person name="Nagy L.G."/>
        </authorList>
    </citation>
    <scope>NUCLEOTIDE SEQUENCE [LARGE SCALE GENOMIC DNA]</scope>
    <source>
        <strain evidence="3 4">CBS 962.96</strain>
    </source>
</reference>